<dbReference type="Gene3D" id="2.30.30.990">
    <property type="entry name" value="Malonyl-[acyl-carrier protein] O-methyltransferase, zinc-finger motif"/>
    <property type="match status" value="1"/>
</dbReference>
<comment type="caution">
    <text evidence="2">The sequence shown here is derived from an EMBL/GenBank/DDBJ whole genome shotgun (WGS) entry which is preliminary data.</text>
</comment>
<proteinExistence type="predicted"/>
<evidence type="ECO:0000256" key="1">
    <source>
        <dbReference type="SAM" id="MobiDB-lite"/>
    </source>
</evidence>
<accession>A0A4Q7L698</accession>
<dbReference type="Pfam" id="PF16827">
    <property type="entry name" value="zf-HC3"/>
    <property type="match status" value="1"/>
</dbReference>
<dbReference type="InterPro" id="IPR031795">
    <property type="entry name" value="Zf-HC3"/>
</dbReference>
<reference evidence="2 3" key="1">
    <citation type="submission" date="2019-02" db="EMBL/GenBank/DDBJ databases">
        <title>Genomic Encyclopedia of Type Strains, Phase IV (KMG-IV): sequencing the most valuable type-strain genomes for metagenomic binning, comparative biology and taxonomic classification.</title>
        <authorList>
            <person name="Goeker M."/>
        </authorList>
    </citation>
    <scope>NUCLEOTIDE SEQUENCE [LARGE SCALE GENOMIC DNA]</scope>
    <source>
        <strain evidence="2 3">DSM 101727</strain>
    </source>
</reference>
<evidence type="ECO:0000313" key="3">
    <source>
        <dbReference type="Proteomes" id="UP000294257"/>
    </source>
</evidence>
<feature type="region of interest" description="Disordered" evidence="1">
    <location>
        <begin position="1"/>
        <end position="33"/>
    </location>
</feature>
<feature type="compositionally biased region" description="Basic residues" evidence="1">
    <location>
        <begin position="15"/>
        <end position="24"/>
    </location>
</feature>
<sequence>MQAHERKFRWQNAGGRRHATRRKPHELPPRPGEQVTVLCGQTITLIDDDFPELQRNQLIHPTCRECNRLWCADEGIPLPAALSKPDRAR</sequence>
<dbReference type="AlphaFoldDB" id="A0A4Q7L698"/>
<evidence type="ECO:0000313" key="2">
    <source>
        <dbReference type="EMBL" id="RZS45208.1"/>
    </source>
</evidence>
<dbReference type="RefSeq" id="WP_130342777.1">
    <property type="nucleotide sequence ID" value="NZ_SGWQ01000001.1"/>
</dbReference>
<dbReference type="OrthoDB" id="3556580at2"/>
<dbReference type="EMBL" id="SGWQ01000001">
    <property type="protein sequence ID" value="RZS45208.1"/>
    <property type="molecule type" value="Genomic_DNA"/>
</dbReference>
<name>A0A4Q7L698_9PSEU</name>
<protein>
    <submittedName>
        <fullName evidence="2">Zinc finger protein</fullName>
    </submittedName>
</protein>
<keyword evidence="3" id="KW-1185">Reference proteome</keyword>
<dbReference type="Proteomes" id="UP000294257">
    <property type="component" value="Unassembled WGS sequence"/>
</dbReference>
<organism evidence="2 3">
    <name type="scientific">Herbihabitans rhizosphaerae</name>
    <dbReference type="NCBI Taxonomy" id="1872711"/>
    <lineage>
        <taxon>Bacteria</taxon>
        <taxon>Bacillati</taxon>
        <taxon>Actinomycetota</taxon>
        <taxon>Actinomycetes</taxon>
        <taxon>Pseudonocardiales</taxon>
        <taxon>Pseudonocardiaceae</taxon>
        <taxon>Herbihabitans</taxon>
    </lineage>
</organism>
<gene>
    <name evidence="2" type="ORF">EV193_1011095</name>
</gene>